<evidence type="ECO:0000259" key="1">
    <source>
        <dbReference type="Pfam" id="PF13472"/>
    </source>
</evidence>
<name>A0A383BR66_9ZZZZ</name>
<accession>A0A383BR66</accession>
<dbReference type="PANTHER" id="PTHR30383">
    <property type="entry name" value="THIOESTERASE 1/PROTEASE 1/LYSOPHOSPHOLIPASE L1"/>
    <property type="match status" value="1"/>
</dbReference>
<dbReference type="EMBL" id="UINC01202542">
    <property type="protein sequence ID" value="SVE22394.1"/>
    <property type="molecule type" value="Genomic_DNA"/>
</dbReference>
<proteinExistence type="predicted"/>
<dbReference type="InterPro" id="IPR036514">
    <property type="entry name" value="SGNH_hydro_sf"/>
</dbReference>
<dbReference type="InterPro" id="IPR013830">
    <property type="entry name" value="SGNH_hydro"/>
</dbReference>
<dbReference type="AlphaFoldDB" id="A0A383BR66"/>
<feature type="non-terminal residue" evidence="2">
    <location>
        <position position="188"/>
    </location>
</feature>
<reference evidence="2" key="1">
    <citation type="submission" date="2018-05" db="EMBL/GenBank/DDBJ databases">
        <authorList>
            <person name="Lanie J.A."/>
            <person name="Ng W.-L."/>
            <person name="Kazmierczak K.M."/>
            <person name="Andrzejewski T.M."/>
            <person name="Davidsen T.M."/>
            <person name="Wayne K.J."/>
            <person name="Tettelin H."/>
            <person name="Glass J.I."/>
            <person name="Rusch D."/>
            <person name="Podicherti R."/>
            <person name="Tsui H.-C.T."/>
            <person name="Winkler M.E."/>
        </authorList>
    </citation>
    <scope>NUCLEOTIDE SEQUENCE</scope>
</reference>
<dbReference type="PANTHER" id="PTHR30383:SF5">
    <property type="entry name" value="SGNH HYDROLASE-TYPE ESTERASE DOMAIN-CONTAINING PROTEIN"/>
    <property type="match status" value="1"/>
</dbReference>
<dbReference type="Gene3D" id="3.40.50.1110">
    <property type="entry name" value="SGNH hydrolase"/>
    <property type="match status" value="1"/>
</dbReference>
<dbReference type="Pfam" id="PF13472">
    <property type="entry name" value="Lipase_GDSL_2"/>
    <property type="match status" value="1"/>
</dbReference>
<feature type="domain" description="SGNH hydrolase-type esterase" evidence="1">
    <location>
        <begin position="34"/>
        <end position="187"/>
    </location>
</feature>
<gene>
    <name evidence="2" type="ORF">METZ01_LOCUS475248</name>
</gene>
<dbReference type="SUPFAM" id="SSF52266">
    <property type="entry name" value="SGNH hydrolase"/>
    <property type="match status" value="1"/>
</dbReference>
<protein>
    <recommendedName>
        <fullName evidence="1">SGNH hydrolase-type esterase domain-containing protein</fullName>
    </recommendedName>
</protein>
<dbReference type="InterPro" id="IPR051532">
    <property type="entry name" value="Ester_Hydrolysis_Enzymes"/>
</dbReference>
<dbReference type="GO" id="GO:0004622">
    <property type="term" value="F:phosphatidylcholine lysophospholipase activity"/>
    <property type="evidence" value="ECO:0007669"/>
    <property type="project" value="TreeGrafter"/>
</dbReference>
<evidence type="ECO:0000313" key="2">
    <source>
        <dbReference type="EMBL" id="SVE22394.1"/>
    </source>
</evidence>
<sequence length="188" mass="20824">MTIENDLDWANLEKYKGANQELKKSNSGKDRIVFIGDSITEGWSDFSPEFFQQNNFVNRGISGQTTPQMLIRLKPDAVHLDPKMIVINGGTNDIAGNTGPSTPEMIIDNLCSMAEIAIKNNIDVALTTILPVYKYPGNDEVADPPKIISFINSALEEYCKKNSLIYVDYYSSMVDGKKGLKSEYGNDG</sequence>
<organism evidence="2">
    <name type="scientific">marine metagenome</name>
    <dbReference type="NCBI Taxonomy" id="408172"/>
    <lineage>
        <taxon>unclassified sequences</taxon>
        <taxon>metagenomes</taxon>
        <taxon>ecological metagenomes</taxon>
    </lineage>
</organism>